<dbReference type="PANTHER" id="PTHR43356">
    <property type="entry name" value="PHOSPHATE ACETYLTRANSFERASE"/>
    <property type="match status" value="1"/>
</dbReference>
<feature type="domain" description="Phosphate acetyl/butaryl transferase" evidence="5">
    <location>
        <begin position="104"/>
        <end position="320"/>
    </location>
</feature>
<keyword evidence="7" id="KW-1185">Reference proteome</keyword>
<dbReference type="GO" id="GO:0016746">
    <property type="term" value="F:acyltransferase activity"/>
    <property type="evidence" value="ECO:0007669"/>
    <property type="project" value="UniProtKB-KW"/>
</dbReference>
<dbReference type="NCBIfam" id="NF006045">
    <property type="entry name" value="PRK08190.1"/>
    <property type="match status" value="1"/>
</dbReference>
<dbReference type="InterPro" id="IPR002505">
    <property type="entry name" value="PTA_PTB"/>
</dbReference>
<evidence type="ECO:0000313" key="7">
    <source>
        <dbReference type="Proteomes" id="UP000322553"/>
    </source>
</evidence>
<keyword evidence="3" id="KW-0012">Acyltransferase</keyword>
<keyword evidence="2 6" id="KW-0808">Transferase</keyword>
<evidence type="ECO:0000256" key="2">
    <source>
        <dbReference type="ARBA" id="ARBA00022679"/>
    </source>
</evidence>
<accession>A0A5C1A461</accession>
<gene>
    <name evidence="6" type="ORF">FY550_11685</name>
</gene>
<dbReference type="Gene3D" id="3.40.718.10">
    <property type="entry name" value="Isopropylmalate Dehydrogenase"/>
    <property type="match status" value="1"/>
</dbReference>
<dbReference type="RefSeq" id="WP_084388152.1">
    <property type="nucleotide sequence ID" value="NZ_CP043420.1"/>
</dbReference>
<evidence type="ECO:0000259" key="5">
    <source>
        <dbReference type="Pfam" id="PF01515"/>
    </source>
</evidence>
<evidence type="ECO:0000313" key="6">
    <source>
        <dbReference type="EMBL" id="QEL11735.1"/>
    </source>
</evidence>
<evidence type="ECO:0000256" key="4">
    <source>
        <dbReference type="SAM" id="MobiDB-lite"/>
    </source>
</evidence>
<feature type="region of interest" description="Disordered" evidence="4">
    <location>
        <begin position="1"/>
        <end position="25"/>
    </location>
</feature>
<dbReference type="InterPro" id="IPR050500">
    <property type="entry name" value="Phos_Acetyltrans/Butyryltrans"/>
</dbReference>
<feature type="compositionally biased region" description="Polar residues" evidence="4">
    <location>
        <begin position="1"/>
        <end position="22"/>
    </location>
</feature>
<evidence type="ECO:0000256" key="1">
    <source>
        <dbReference type="ARBA" id="ARBA00005656"/>
    </source>
</evidence>
<proteinExistence type="inferred from homology"/>
<reference evidence="6 7" key="1">
    <citation type="submission" date="2019-08" db="EMBL/GenBank/DDBJ databases">
        <title>Complete genome sequence of Kushneria sp. YCWA18, a halophilic phosphate-solubilizing bacterium isolated from Daqiao saltern in China.</title>
        <authorList>
            <person name="Du G.-X."/>
            <person name="Qu L.-Y."/>
        </authorList>
    </citation>
    <scope>NUCLEOTIDE SEQUENCE [LARGE SCALE GENOMIC DNA]</scope>
    <source>
        <strain evidence="6 7">YCWA18</strain>
    </source>
</reference>
<protein>
    <submittedName>
        <fullName evidence="6">Bifunctional enoyl-CoA hydratase/phosphate acetyltransferase</fullName>
    </submittedName>
</protein>
<organism evidence="6 7">
    <name type="scientific">Kushneria phosphatilytica</name>
    <dbReference type="NCBI Taxonomy" id="657387"/>
    <lineage>
        <taxon>Bacteria</taxon>
        <taxon>Pseudomonadati</taxon>
        <taxon>Pseudomonadota</taxon>
        <taxon>Gammaproteobacteria</taxon>
        <taxon>Oceanospirillales</taxon>
        <taxon>Halomonadaceae</taxon>
        <taxon>Kushneria</taxon>
    </lineage>
</organism>
<dbReference type="Proteomes" id="UP000322553">
    <property type="component" value="Chromosome"/>
</dbReference>
<dbReference type="PIRSF" id="PIRSF000428">
    <property type="entry name" value="P_Ac_trans"/>
    <property type="match status" value="1"/>
</dbReference>
<name>A0A5C1A461_9GAMM</name>
<dbReference type="PANTHER" id="PTHR43356:SF2">
    <property type="entry name" value="PHOSPHATE ACETYLTRANSFERASE"/>
    <property type="match status" value="1"/>
</dbReference>
<dbReference type="SUPFAM" id="SSF53659">
    <property type="entry name" value="Isocitrate/Isopropylmalate dehydrogenase-like"/>
    <property type="match status" value="1"/>
</dbReference>
<dbReference type="AlphaFoldDB" id="A0A5C1A461"/>
<dbReference type="KEGG" id="kuy:FY550_11685"/>
<dbReference type="InterPro" id="IPR012147">
    <property type="entry name" value="P_Ac_Bu_trans"/>
</dbReference>
<dbReference type="EMBL" id="CP043420">
    <property type="protein sequence ID" value="QEL11735.1"/>
    <property type="molecule type" value="Genomic_DNA"/>
</dbReference>
<sequence length="341" mass="36385">MSNGHHFTRPITSESHIRSATSLPDGLPDRLEALIERARPNQPMRTAVVHPVDGDSLGGALSAAEHGLIAPLLVGPPHRIRDAAEAAGLDISTLPIIATAHSHEAAERAVALVHTGEADALMKGALHTDEFMHPIVDRSQGLRTARRMSHVFVVDEPSYPRLMLVTDAALNIHPNLEEKRDIVQNAADLARALGIRLPRIAIVCAVETVTPQMQSTLEAAALCKMADRGQIKGALLDGPLGFDLAVSPGAMHSKHLHSEVAGRADVVVVPDLEAGNMLAKQLEYLADARLAGVVLGARVPIILTSRSDSTHTRLASCAVALLYRQWQLEQSALVTSAPDTT</sequence>
<evidence type="ECO:0000256" key="3">
    <source>
        <dbReference type="ARBA" id="ARBA00023315"/>
    </source>
</evidence>
<dbReference type="OrthoDB" id="9774179at2"/>
<dbReference type="Pfam" id="PF01515">
    <property type="entry name" value="PTA_PTB"/>
    <property type="match status" value="1"/>
</dbReference>
<dbReference type="NCBIfam" id="NF008852">
    <property type="entry name" value="PRK11890.1"/>
    <property type="match status" value="1"/>
</dbReference>
<comment type="similarity">
    <text evidence="1">Belongs to the phosphate acetyltransferase and butyryltransferase family.</text>
</comment>